<evidence type="ECO:0000256" key="3">
    <source>
        <dbReference type="ARBA" id="ARBA00004496"/>
    </source>
</evidence>
<dbReference type="InterPro" id="IPR002182">
    <property type="entry name" value="NB-ARC"/>
</dbReference>
<reference evidence="16 17" key="1">
    <citation type="submission" date="2020-09" db="EMBL/GenBank/DDBJ databases">
        <title>De no assembly of potato wild relative species, Solanum commersonii.</title>
        <authorList>
            <person name="Cho K."/>
        </authorList>
    </citation>
    <scope>NUCLEOTIDE SEQUENCE [LARGE SCALE GENOMIC DNA]</scope>
    <source>
        <strain evidence="16">LZ3.2</strain>
        <tissue evidence="16">Leaf</tissue>
    </source>
</reference>
<dbReference type="GO" id="GO:0005524">
    <property type="term" value="F:ATP binding"/>
    <property type="evidence" value="ECO:0007669"/>
    <property type="project" value="UniProtKB-KW"/>
</dbReference>
<keyword evidence="7" id="KW-0381">Hypersensitive response</keyword>
<keyword evidence="12" id="KW-0175">Coiled coil</keyword>
<keyword evidence="10" id="KW-0611">Plant defense</keyword>
<keyword evidence="8" id="KW-0677">Repeat</keyword>
<keyword evidence="11" id="KW-0067">ATP-binding</keyword>
<dbReference type="Pfam" id="PF00931">
    <property type="entry name" value="NB-ARC"/>
    <property type="match status" value="1"/>
</dbReference>
<comment type="caution">
    <text evidence="16">The sequence shown here is derived from an EMBL/GenBank/DDBJ whole genome shotgun (WGS) entry which is preliminary data.</text>
</comment>
<dbReference type="PRINTS" id="PR00364">
    <property type="entry name" value="DISEASERSIST"/>
</dbReference>
<feature type="domain" description="Disease resistance protein winged helix" evidence="15">
    <location>
        <begin position="897"/>
        <end position="963"/>
    </location>
</feature>
<dbReference type="InterPro" id="IPR044974">
    <property type="entry name" value="Disease_R_plants"/>
</dbReference>
<evidence type="ECO:0000256" key="5">
    <source>
        <dbReference type="ARBA" id="ARBA00022490"/>
    </source>
</evidence>
<evidence type="ECO:0000256" key="10">
    <source>
        <dbReference type="ARBA" id="ARBA00022821"/>
    </source>
</evidence>
<evidence type="ECO:0000259" key="15">
    <source>
        <dbReference type="Pfam" id="PF23559"/>
    </source>
</evidence>
<evidence type="ECO:0000256" key="12">
    <source>
        <dbReference type="ARBA" id="ARBA00023054"/>
    </source>
</evidence>
<proteinExistence type="inferred from homology"/>
<evidence type="ECO:0000256" key="13">
    <source>
        <dbReference type="ARBA" id="ARBA00023136"/>
    </source>
</evidence>
<evidence type="ECO:0000259" key="14">
    <source>
        <dbReference type="Pfam" id="PF00931"/>
    </source>
</evidence>
<dbReference type="Gene3D" id="1.10.10.10">
    <property type="entry name" value="Winged helix-like DNA-binding domain superfamily/Winged helix DNA-binding domain"/>
    <property type="match status" value="1"/>
</dbReference>
<dbReference type="OrthoDB" id="1290991at2759"/>
<keyword evidence="6" id="KW-0433">Leucine-rich repeat</keyword>
<comment type="function">
    <text evidence="1">Confers resistance to late blight (Phytophthora infestans) races carrying the avirulence gene Avr1. Resistance proteins guard the plant against pathogens that contain an appropriate avirulence protein via an indirect interaction with this avirulence protein. That triggers a defense system including the hypersensitive response, which restricts the pathogen growth.</text>
</comment>
<accession>A0A9J5YW25</accession>
<evidence type="ECO:0000256" key="8">
    <source>
        <dbReference type="ARBA" id="ARBA00022737"/>
    </source>
</evidence>
<dbReference type="CDD" id="cd14798">
    <property type="entry name" value="RX-CC_like"/>
    <property type="match status" value="1"/>
</dbReference>
<gene>
    <name evidence="16" type="ORF">H5410_026094</name>
</gene>
<dbReference type="SUPFAM" id="SSF52540">
    <property type="entry name" value="P-loop containing nucleoside triphosphate hydrolases"/>
    <property type="match status" value="1"/>
</dbReference>
<dbReference type="Gene3D" id="3.40.50.300">
    <property type="entry name" value="P-loop containing nucleotide triphosphate hydrolases"/>
    <property type="match status" value="1"/>
</dbReference>
<feature type="domain" description="NB-ARC" evidence="14">
    <location>
        <begin position="657"/>
        <end position="809"/>
    </location>
</feature>
<dbReference type="Pfam" id="PF23559">
    <property type="entry name" value="WHD_DRP"/>
    <property type="match status" value="1"/>
</dbReference>
<evidence type="ECO:0000256" key="11">
    <source>
        <dbReference type="ARBA" id="ARBA00022840"/>
    </source>
</evidence>
<keyword evidence="9" id="KW-0547">Nucleotide-binding</keyword>
<dbReference type="PANTHER" id="PTHR23155">
    <property type="entry name" value="DISEASE RESISTANCE PROTEIN RP"/>
    <property type="match status" value="1"/>
</dbReference>
<dbReference type="Gene3D" id="1.10.8.430">
    <property type="entry name" value="Helical domain of apoptotic protease-activating factors"/>
    <property type="match status" value="1"/>
</dbReference>
<dbReference type="InterPro" id="IPR042197">
    <property type="entry name" value="Apaf_helical"/>
</dbReference>
<evidence type="ECO:0000256" key="9">
    <source>
        <dbReference type="ARBA" id="ARBA00022741"/>
    </source>
</evidence>
<dbReference type="GO" id="GO:0043531">
    <property type="term" value="F:ADP binding"/>
    <property type="evidence" value="ECO:0007669"/>
    <property type="project" value="InterPro"/>
</dbReference>
<evidence type="ECO:0000256" key="7">
    <source>
        <dbReference type="ARBA" id="ARBA00022667"/>
    </source>
</evidence>
<name>A0A9J5YW25_SOLCO</name>
<dbReference type="InterPro" id="IPR058922">
    <property type="entry name" value="WHD_DRP"/>
</dbReference>
<evidence type="ECO:0000313" key="16">
    <source>
        <dbReference type="EMBL" id="KAG5604602.1"/>
    </source>
</evidence>
<sequence length="1315" mass="150178">MDQLKHKAILETEFLDLVANAHEEIIFLRGFLMDLLRQHTTKLDKSDDLLMHAEVAAHKFSTCSYESFVDGSSTGEISDFLQETEFVEVDASHVLPLVLSVATEAHSCITSLSRDSEERELMSKINLLHFQLLLKFKLIKAAIWQICPSFSASTPDHHVIYPLNFLPTYFEVIDSYFTKLKSSSDSPKMDEVLLRIYHSLLLFVSILVDPRIQYTECKKQNNLLSEIGALAIEAEAAIRLSYEDSSQSNKSKKVNLLLQLLTVAFMLIKCKGKLTDQLKHKAILETELLNLVENANEELIFLIVFLIDLLGQQTIELNKSDGLLMHAEVAAHKSTLISTCSYESFVDGSSSADMSLSLSDFLKETKSVNAEIREVCFQLLDESASYITVTDLKCLINMLLDMLNHLHSRGDVIPVVRNQIPVVQEKLEFLADILKPCNMHTELKDLMERVQNVAYGEKYVIFFSVSGDSRAWFHLLYLYDVKQVFNFVEAEVKTITSEFREVTGLNFPKTNGLGFLNCFVGKLEELLHSKLDLITKLKPQIVLVKEGLLILRSFFDHTEETYDEHDEICGLIISATEMTYKAEYVIDTCLACSYSLMYKAYWISEVVENIKLVNKDVGENLKREEIDVNRVAKGSTYIVPSLSANTSGANEEMVGFQDVMDKLKKQLLGGLHQLDVISIFGMPGNGKTTLAKKIYNDPTVVSHFDVRAMCHVTQPADRTKKGDDELATELRRVLLTKRFLILIDDVWDKTAWDYLKMCFQGSQNRSRIILTTRLYEVADYAKCNSEPHPLHLLTDDESWKLLQEELFHGQSFPCELGDVGLRIAKRCGGLPLSIVLVAGVLKEKKKKADCWKEVEESLSSHNIGSSEESMSIIGFSYKNLPNHLKPCFLYFGGFLRGKDIPVSKLSRVWLAEGIVEDSKEKGSEDAAQDYLKDLIRKNLVTDMEKRSNGKLKTCRVHDLLHQFCVEKAKQDNFLFWIHRGHGVDSISYPEKPEIYRLSIYSKWDDFAQWQQAGSSVRSLLFNASSDDYYPSMARDISFIINRFKLVKVLNLESINIGDTFPNELKSLIHMRYFAVRTTADSIPSSVSDLWNLETFVVNGLHRVLKLPCSLFKMFKLRHVHVNSRASFSLHDNMCESQLVNLETFSTPCLSPGEDAEKILRSMPNLRKLRCIVEGLLGYSTKGSIVRFPRLDFLHQLESLKLLSYSYPTKHPHEFNFPLNLRELTLSNFRLPWTQIWTVGKLPNLEILKLLFRAFEGAEWEVKDSDFPELKYLKLDNLNIAEWSVMDDAFPKLERLVLTKCKCLRKSLVILRMLHL</sequence>
<evidence type="ECO:0000256" key="1">
    <source>
        <dbReference type="ARBA" id="ARBA00002074"/>
    </source>
</evidence>
<protein>
    <recommendedName>
        <fullName evidence="18">Late blight resistance protein Rpi-blb2</fullName>
    </recommendedName>
</protein>
<dbReference type="FunFam" id="1.10.10.10:FF:000322">
    <property type="entry name" value="Probable disease resistance protein At1g63360"/>
    <property type="match status" value="1"/>
</dbReference>
<keyword evidence="17" id="KW-1185">Reference proteome</keyword>
<dbReference type="InterPro" id="IPR036388">
    <property type="entry name" value="WH-like_DNA-bd_sf"/>
</dbReference>
<dbReference type="SUPFAM" id="SSF52058">
    <property type="entry name" value="L domain-like"/>
    <property type="match status" value="1"/>
</dbReference>
<dbReference type="GO" id="GO:0009626">
    <property type="term" value="P:plant-type hypersensitive response"/>
    <property type="evidence" value="ECO:0007669"/>
    <property type="project" value="UniProtKB-KW"/>
</dbReference>
<evidence type="ECO:0008006" key="18">
    <source>
        <dbReference type="Google" id="ProtNLM"/>
    </source>
</evidence>
<evidence type="ECO:0000256" key="4">
    <source>
        <dbReference type="ARBA" id="ARBA00008894"/>
    </source>
</evidence>
<dbReference type="EMBL" id="JACXVP010000005">
    <property type="protein sequence ID" value="KAG5604602.1"/>
    <property type="molecule type" value="Genomic_DNA"/>
</dbReference>
<comment type="subcellular location">
    <subcellularLocation>
        <location evidence="3">Cytoplasm</location>
    </subcellularLocation>
    <subcellularLocation>
        <location evidence="2">Membrane</location>
        <topology evidence="2">Peripheral membrane protein</topology>
    </subcellularLocation>
</comment>
<dbReference type="Proteomes" id="UP000824120">
    <property type="component" value="Chromosome 5"/>
</dbReference>
<evidence type="ECO:0000313" key="17">
    <source>
        <dbReference type="Proteomes" id="UP000824120"/>
    </source>
</evidence>
<dbReference type="InterPro" id="IPR032675">
    <property type="entry name" value="LRR_dom_sf"/>
</dbReference>
<evidence type="ECO:0000256" key="2">
    <source>
        <dbReference type="ARBA" id="ARBA00004170"/>
    </source>
</evidence>
<dbReference type="PANTHER" id="PTHR23155:SF1152">
    <property type="entry name" value="AAA+ ATPASE DOMAIN-CONTAINING PROTEIN"/>
    <property type="match status" value="1"/>
</dbReference>
<dbReference type="GO" id="GO:0005737">
    <property type="term" value="C:cytoplasm"/>
    <property type="evidence" value="ECO:0007669"/>
    <property type="project" value="UniProtKB-SubCell"/>
</dbReference>
<organism evidence="16 17">
    <name type="scientific">Solanum commersonii</name>
    <name type="common">Commerson's wild potato</name>
    <name type="synonym">Commerson's nightshade</name>
    <dbReference type="NCBI Taxonomy" id="4109"/>
    <lineage>
        <taxon>Eukaryota</taxon>
        <taxon>Viridiplantae</taxon>
        <taxon>Streptophyta</taxon>
        <taxon>Embryophyta</taxon>
        <taxon>Tracheophyta</taxon>
        <taxon>Spermatophyta</taxon>
        <taxon>Magnoliopsida</taxon>
        <taxon>eudicotyledons</taxon>
        <taxon>Gunneridae</taxon>
        <taxon>Pentapetalae</taxon>
        <taxon>asterids</taxon>
        <taxon>lamiids</taxon>
        <taxon>Solanales</taxon>
        <taxon>Solanaceae</taxon>
        <taxon>Solanoideae</taxon>
        <taxon>Solaneae</taxon>
        <taxon>Solanum</taxon>
    </lineage>
</organism>
<comment type="similarity">
    <text evidence="4">Belongs to the disease resistance NB-LRR family.</text>
</comment>
<dbReference type="InterPro" id="IPR038005">
    <property type="entry name" value="RX-like_CC"/>
</dbReference>
<dbReference type="GO" id="GO:0016020">
    <property type="term" value="C:membrane"/>
    <property type="evidence" value="ECO:0007669"/>
    <property type="project" value="UniProtKB-SubCell"/>
</dbReference>
<dbReference type="Gene3D" id="3.80.10.10">
    <property type="entry name" value="Ribonuclease Inhibitor"/>
    <property type="match status" value="1"/>
</dbReference>
<keyword evidence="13" id="KW-0472">Membrane</keyword>
<evidence type="ECO:0000256" key="6">
    <source>
        <dbReference type="ARBA" id="ARBA00022614"/>
    </source>
</evidence>
<keyword evidence="5" id="KW-0963">Cytoplasm</keyword>
<dbReference type="InterPro" id="IPR027417">
    <property type="entry name" value="P-loop_NTPase"/>
</dbReference>